<dbReference type="STRING" id="6526.A0A2C9JBX6"/>
<reference evidence="4" key="1">
    <citation type="submission" date="2020-05" db="UniProtKB">
        <authorList>
            <consortium name="EnsemblMetazoa"/>
        </authorList>
    </citation>
    <scope>IDENTIFICATION</scope>
    <source>
        <strain evidence="4">BB02</strain>
    </source>
</reference>
<dbReference type="VEuPathDB" id="VectorBase:BGLB000177"/>
<dbReference type="KEGG" id="bgt:106065970"/>
<accession>A0A2C9JBX6</accession>
<dbReference type="EnsemblMetazoa" id="BGLB000177-RB">
    <property type="protein sequence ID" value="BGLB000177-PB"/>
    <property type="gene ID" value="BGLB000177"/>
</dbReference>
<dbReference type="InterPro" id="IPR050373">
    <property type="entry name" value="Fibrinogen_C-term_domain"/>
</dbReference>
<proteinExistence type="predicted"/>
<evidence type="ECO:0000256" key="1">
    <source>
        <dbReference type="ARBA" id="ARBA00023157"/>
    </source>
</evidence>
<dbReference type="PROSITE" id="PS51406">
    <property type="entry name" value="FIBRINOGEN_C_2"/>
    <property type="match status" value="1"/>
</dbReference>
<dbReference type="RefSeq" id="XP_013080370.2">
    <property type="nucleotide sequence ID" value="XM_013224916.2"/>
</dbReference>
<feature type="domain" description="Fibrinogen C-terminal" evidence="3">
    <location>
        <begin position="68"/>
        <end position="274"/>
    </location>
</feature>
<dbReference type="InterPro" id="IPR036056">
    <property type="entry name" value="Fibrinogen-like_C"/>
</dbReference>
<sequence length="274" mass="31220">MESKVCFIFIVAAFWKPAFMEDVYSCTKDNILRTIANFSCDPITRLDTAMTTLMSSLAAVNKRIDDECLKNVIPDSCRNVYSAASYQSVIFSSGLKVMCDTKTDGGGWIIIQRRINGNVDFYKTWKEYRDGFGDIENGDFYVGNENIYMLTSKRQYELRVDLEFSNKRYYAKYASFQLGAENDGYRLSVQGYSGNMTDNLAYSNNRKFTTFDQDHDDYAGNCALDYTGGWWYGSCTEANLNGMYGRTTYKGLLWVSLTSLSGGITFAEMKIREK</sequence>
<dbReference type="Pfam" id="PF00147">
    <property type="entry name" value="Fibrinogen_C"/>
    <property type="match status" value="1"/>
</dbReference>
<dbReference type="Gene3D" id="3.90.215.10">
    <property type="entry name" value="Gamma Fibrinogen, chain A, domain 1"/>
    <property type="match status" value="1"/>
</dbReference>
<dbReference type="PROSITE" id="PS00514">
    <property type="entry name" value="FIBRINOGEN_C_1"/>
    <property type="match status" value="1"/>
</dbReference>
<dbReference type="VEuPathDB" id="VectorBase:BGLAX_043006"/>
<dbReference type="OrthoDB" id="6273946at2759"/>
<dbReference type="GO" id="GO:0005615">
    <property type="term" value="C:extracellular space"/>
    <property type="evidence" value="ECO:0007669"/>
    <property type="project" value="TreeGrafter"/>
</dbReference>
<dbReference type="InterPro" id="IPR014716">
    <property type="entry name" value="Fibrinogen_a/b/g_C_1"/>
</dbReference>
<protein>
    <recommendedName>
        <fullName evidence="3">Fibrinogen C-terminal domain-containing protein</fullName>
    </recommendedName>
</protein>
<keyword evidence="1" id="KW-1015">Disulfide bond</keyword>
<name>A0A2C9JBX6_BIOGL</name>
<feature type="chain" id="PRO_5012428962" description="Fibrinogen C-terminal domain-containing protein" evidence="2">
    <location>
        <begin position="21"/>
        <end position="274"/>
    </location>
</feature>
<evidence type="ECO:0000259" key="3">
    <source>
        <dbReference type="PROSITE" id="PS51406"/>
    </source>
</evidence>
<organism evidence="4 5">
    <name type="scientific">Biomphalaria glabrata</name>
    <name type="common">Bloodfluke planorb</name>
    <name type="synonym">Freshwater snail</name>
    <dbReference type="NCBI Taxonomy" id="6526"/>
    <lineage>
        <taxon>Eukaryota</taxon>
        <taxon>Metazoa</taxon>
        <taxon>Spiralia</taxon>
        <taxon>Lophotrochozoa</taxon>
        <taxon>Mollusca</taxon>
        <taxon>Gastropoda</taxon>
        <taxon>Heterobranchia</taxon>
        <taxon>Euthyneura</taxon>
        <taxon>Panpulmonata</taxon>
        <taxon>Hygrophila</taxon>
        <taxon>Lymnaeoidea</taxon>
        <taxon>Planorbidae</taxon>
        <taxon>Biomphalaria</taxon>
    </lineage>
</organism>
<dbReference type="InterPro" id="IPR020837">
    <property type="entry name" value="Fibrinogen_CS"/>
</dbReference>
<keyword evidence="2" id="KW-0732">Signal</keyword>
<dbReference type="Proteomes" id="UP000076420">
    <property type="component" value="Unassembled WGS sequence"/>
</dbReference>
<dbReference type="CDD" id="cd00087">
    <property type="entry name" value="FReD"/>
    <property type="match status" value="1"/>
</dbReference>
<dbReference type="AlphaFoldDB" id="A0A2C9JBX6"/>
<feature type="signal peptide" evidence="2">
    <location>
        <begin position="1"/>
        <end position="20"/>
    </location>
</feature>
<dbReference type="SUPFAM" id="SSF56496">
    <property type="entry name" value="Fibrinogen C-terminal domain-like"/>
    <property type="match status" value="1"/>
</dbReference>
<evidence type="ECO:0000313" key="4">
    <source>
        <dbReference type="EnsemblMetazoa" id="BGLB000177-PB"/>
    </source>
</evidence>
<dbReference type="PANTHER" id="PTHR19143">
    <property type="entry name" value="FIBRINOGEN/TENASCIN/ANGIOPOEITIN"/>
    <property type="match status" value="1"/>
</dbReference>
<evidence type="ECO:0000256" key="2">
    <source>
        <dbReference type="SAM" id="SignalP"/>
    </source>
</evidence>
<dbReference type="InterPro" id="IPR002181">
    <property type="entry name" value="Fibrinogen_a/b/g_C_dom"/>
</dbReference>
<evidence type="ECO:0000313" key="5">
    <source>
        <dbReference type="Proteomes" id="UP000076420"/>
    </source>
</evidence>
<gene>
    <name evidence="4" type="primary">106065970</name>
</gene>
<dbReference type="SMART" id="SM00186">
    <property type="entry name" value="FBG"/>
    <property type="match status" value="1"/>
</dbReference>